<organism evidence="2 3">
    <name type="scientific">Carboxylicivirga sediminis</name>
    <dbReference type="NCBI Taxonomy" id="2006564"/>
    <lineage>
        <taxon>Bacteria</taxon>
        <taxon>Pseudomonadati</taxon>
        <taxon>Bacteroidota</taxon>
        <taxon>Bacteroidia</taxon>
        <taxon>Marinilabiliales</taxon>
        <taxon>Marinilabiliaceae</taxon>
        <taxon>Carboxylicivirga</taxon>
    </lineage>
</organism>
<evidence type="ECO:0000256" key="1">
    <source>
        <dbReference type="SAM" id="SignalP"/>
    </source>
</evidence>
<accession>A0A941IXS8</accession>
<evidence type="ECO:0000313" key="3">
    <source>
        <dbReference type="Proteomes" id="UP000679220"/>
    </source>
</evidence>
<reference evidence="2" key="2">
    <citation type="submission" date="2021-04" db="EMBL/GenBank/DDBJ databases">
        <authorList>
            <person name="Zhang T."/>
            <person name="Zhang Y."/>
            <person name="Lu D."/>
            <person name="Zuo D."/>
            <person name="Du Z."/>
        </authorList>
    </citation>
    <scope>NUCLEOTIDE SEQUENCE</scope>
    <source>
        <strain evidence="2">JR1</strain>
    </source>
</reference>
<comment type="caution">
    <text evidence="2">The sequence shown here is derived from an EMBL/GenBank/DDBJ whole genome shotgun (WGS) entry which is preliminary data.</text>
</comment>
<keyword evidence="1" id="KW-0732">Signal</keyword>
<gene>
    <name evidence="2" type="ORF">KDU71_16395</name>
</gene>
<reference evidence="2" key="1">
    <citation type="journal article" date="2018" name="Int. J. Syst. Evol. Microbiol.">
        <title>Carboxylicivirga sediminis sp. nov., isolated from coastal sediment.</title>
        <authorList>
            <person name="Wang F.Q."/>
            <person name="Ren L.H."/>
            <person name="Zou R.J."/>
            <person name="Sun Y.Z."/>
            <person name="Liu X.J."/>
            <person name="Jiang F."/>
            <person name="Liu L.J."/>
        </authorList>
    </citation>
    <scope>NUCLEOTIDE SEQUENCE</scope>
    <source>
        <strain evidence="2">JR1</strain>
    </source>
</reference>
<dbReference type="InterPro" id="IPR027840">
    <property type="entry name" value="DUF4493"/>
</dbReference>
<dbReference type="RefSeq" id="WP_212192176.1">
    <property type="nucleotide sequence ID" value="NZ_JAGTAR010000027.1"/>
</dbReference>
<dbReference type="Gene3D" id="2.60.120.200">
    <property type="match status" value="1"/>
</dbReference>
<dbReference type="NCBIfam" id="NF038128">
    <property type="entry name" value="choice_anch_J"/>
    <property type="match status" value="1"/>
</dbReference>
<proteinExistence type="predicted"/>
<name>A0A941IXS8_9BACT</name>
<sequence>MKTKLLMMALGLAVLSSCSNIKEDVSETGTLEIKCGYNSAVTLKSTAAVDPNSFVAKIINGQDAVVKEYNPVSSAPDQIELMAGSYTVEAYSEEFTTPAFDKPVYGGSVLVDVVPGQNRAAAINCTQTNAGVKFLWTDEFKASFSEYAAKVTIADASLDYPKTETRTGYFAPGDVTIDITIGTAPNAATFSKTITLNARELVTIKPVASDAGSGTLTVTITVDTDVTEREEVFVIGTGGGTTAPVGELTEDWSTGTDLGSAAINGWTVVNSDNAADRAWVTKVYNSEIYAQMSGYQGSAGEYESWLISPAIDVTAATYKNLKFETAKAYWGASTTLEVFIMDGADPSTANKEVLTATLAQESDANHAWIPSGTIDLSSYSGTRYIAFKYVGAATTFRMDNFHFGFNPNDSGDTGGDTGGSTGSEILVEDFADVTGPADNPTSKWTGNTNFPIVNDKVYASDGMIKLGSSSDLGSIESKTLDLSVNGGAFTVSFKVKGWTNDYDNKVVIVAAGEEKTIDFTNTGGLVEVSASFTGGTANTTIVIKNALKTDPGYEGKPMRIFVDDVKVTETK</sequence>
<dbReference type="Proteomes" id="UP000679220">
    <property type="component" value="Unassembled WGS sequence"/>
</dbReference>
<keyword evidence="3" id="KW-1185">Reference proteome</keyword>
<dbReference type="Pfam" id="PF14900">
    <property type="entry name" value="DUF4493"/>
    <property type="match status" value="1"/>
</dbReference>
<protein>
    <submittedName>
        <fullName evidence="2">DUF4493 domain-containing protein</fullName>
    </submittedName>
</protein>
<feature type="chain" id="PRO_5038096514" evidence="1">
    <location>
        <begin position="22"/>
        <end position="571"/>
    </location>
</feature>
<dbReference type="AlphaFoldDB" id="A0A941IXS8"/>
<dbReference type="EMBL" id="JAGTAR010000027">
    <property type="protein sequence ID" value="MBR8537151.1"/>
    <property type="molecule type" value="Genomic_DNA"/>
</dbReference>
<feature type="signal peptide" evidence="1">
    <location>
        <begin position="1"/>
        <end position="21"/>
    </location>
</feature>
<evidence type="ECO:0000313" key="2">
    <source>
        <dbReference type="EMBL" id="MBR8537151.1"/>
    </source>
</evidence>
<dbReference type="PROSITE" id="PS51257">
    <property type="entry name" value="PROKAR_LIPOPROTEIN"/>
    <property type="match status" value="1"/>
</dbReference>